<dbReference type="EMBL" id="FNGX01000002">
    <property type="protein sequence ID" value="SDL44259.1"/>
    <property type="molecule type" value="Genomic_DNA"/>
</dbReference>
<dbReference type="Proteomes" id="UP000183162">
    <property type="component" value="Unassembled WGS sequence"/>
</dbReference>
<sequence>MIEKITSSIELEELLQDKKDICLITSSNQCSISSLKLSKSVADAKNHSLALYQADVFQVPKLLSLYHLKPTETTILFFENGKLVSKQEL</sequence>
<reference evidence="1 2" key="1">
    <citation type="submission" date="2016-10" db="EMBL/GenBank/DDBJ databases">
        <authorList>
            <person name="de Groot N.N."/>
        </authorList>
    </citation>
    <scope>NUCLEOTIDE SEQUENCE [LARGE SCALE GENOMIC DNA]</scope>
    <source>
        <strain evidence="1 2">Sb09</strain>
    </source>
</reference>
<accession>A0A1G9K3G9</accession>
<evidence type="ECO:0000313" key="1">
    <source>
        <dbReference type="EMBL" id="SDL44259.1"/>
    </source>
</evidence>
<proteinExistence type="predicted"/>
<dbReference type="AlphaFoldDB" id="A0A1G9K3G9"/>
<evidence type="ECO:0008006" key="3">
    <source>
        <dbReference type="Google" id="ProtNLM"/>
    </source>
</evidence>
<organism evidence="1 2">
    <name type="scientific">Streptococcus equinus</name>
    <name type="common">Streptococcus bovis</name>
    <dbReference type="NCBI Taxonomy" id="1335"/>
    <lineage>
        <taxon>Bacteria</taxon>
        <taxon>Bacillati</taxon>
        <taxon>Bacillota</taxon>
        <taxon>Bacilli</taxon>
        <taxon>Lactobacillales</taxon>
        <taxon>Streptococcaceae</taxon>
        <taxon>Streptococcus</taxon>
    </lineage>
</organism>
<dbReference type="RefSeq" id="WP_074566488.1">
    <property type="nucleotide sequence ID" value="NZ_CP185946.1"/>
</dbReference>
<protein>
    <recommendedName>
        <fullName evidence="3">Bacillithiol system protein YtxJ</fullName>
    </recommendedName>
</protein>
<gene>
    <name evidence="1" type="ORF">SAMN05216400_0664</name>
</gene>
<name>A0A1G9K3G9_STREI</name>
<evidence type="ECO:0000313" key="2">
    <source>
        <dbReference type="Proteomes" id="UP000183162"/>
    </source>
</evidence>